<accession>A0A5B7DPE6</accession>
<dbReference type="AlphaFoldDB" id="A0A5B7DPE6"/>
<comment type="caution">
    <text evidence="1">The sequence shown here is derived from an EMBL/GenBank/DDBJ whole genome shotgun (WGS) entry which is preliminary data.</text>
</comment>
<gene>
    <name evidence="1" type="ORF">E2C01_015870</name>
</gene>
<keyword evidence="2" id="KW-1185">Reference proteome</keyword>
<dbReference type="EMBL" id="VSRR010001133">
    <property type="protein sequence ID" value="MPC22843.1"/>
    <property type="molecule type" value="Genomic_DNA"/>
</dbReference>
<organism evidence="1 2">
    <name type="scientific">Portunus trituberculatus</name>
    <name type="common">Swimming crab</name>
    <name type="synonym">Neptunus trituberculatus</name>
    <dbReference type="NCBI Taxonomy" id="210409"/>
    <lineage>
        <taxon>Eukaryota</taxon>
        <taxon>Metazoa</taxon>
        <taxon>Ecdysozoa</taxon>
        <taxon>Arthropoda</taxon>
        <taxon>Crustacea</taxon>
        <taxon>Multicrustacea</taxon>
        <taxon>Malacostraca</taxon>
        <taxon>Eumalacostraca</taxon>
        <taxon>Eucarida</taxon>
        <taxon>Decapoda</taxon>
        <taxon>Pleocyemata</taxon>
        <taxon>Brachyura</taxon>
        <taxon>Eubrachyura</taxon>
        <taxon>Portunoidea</taxon>
        <taxon>Portunidae</taxon>
        <taxon>Portuninae</taxon>
        <taxon>Portunus</taxon>
    </lineage>
</organism>
<evidence type="ECO:0000313" key="1">
    <source>
        <dbReference type="EMBL" id="MPC22843.1"/>
    </source>
</evidence>
<reference evidence="1 2" key="1">
    <citation type="submission" date="2019-05" db="EMBL/GenBank/DDBJ databases">
        <title>Another draft genome of Portunus trituberculatus and its Hox gene families provides insights of decapod evolution.</title>
        <authorList>
            <person name="Jeong J.-H."/>
            <person name="Song I."/>
            <person name="Kim S."/>
            <person name="Choi T."/>
            <person name="Kim D."/>
            <person name="Ryu S."/>
            <person name="Kim W."/>
        </authorList>
    </citation>
    <scope>NUCLEOTIDE SEQUENCE [LARGE SCALE GENOMIC DNA]</scope>
    <source>
        <tissue evidence="1">Muscle</tissue>
    </source>
</reference>
<name>A0A5B7DPE6_PORTR</name>
<protein>
    <submittedName>
        <fullName evidence="1">Uncharacterized protein</fullName>
    </submittedName>
</protein>
<evidence type="ECO:0000313" key="2">
    <source>
        <dbReference type="Proteomes" id="UP000324222"/>
    </source>
</evidence>
<sequence length="233" mass="25182">MPWLRQSPALPLGPAPQPGITLTAHSAAAPLAKVHSVETNTMWDSLTCTAITFWRVSSALWHGGRANSCSEMGGSSSPVRALTHASEASLILVLCITHWGLQATREGNVDIEAISITFPHLPEIKPVAYLSGCSSTGEKAPVIIAVHGDIEDVTVIIEHGLCAIAVMNVLLYKDVTHPVHNEDFLQIELLVELTSSDGNGVEETEPHGLLVLCMVPWRTDQRKPITQFTLRNC</sequence>
<dbReference type="Proteomes" id="UP000324222">
    <property type="component" value="Unassembled WGS sequence"/>
</dbReference>
<proteinExistence type="predicted"/>